<evidence type="ECO:0000313" key="2">
    <source>
        <dbReference type="Proteomes" id="UP000321816"/>
    </source>
</evidence>
<dbReference type="Proteomes" id="UP000321816">
    <property type="component" value="Chromosome"/>
</dbReference>
<accession>A0A5C7FN68</accession>
<dbReference type="SUPFAM" id="SSF160755">
    <property type="entry name" value="YugN-like"/>
    <property type="match status" value="1"/>
</dbReference>
<sequence length="118" mass="13905">MKFEHVELQGKIMNFADLDEIMADAGFDAQWDYERITYDYKIIDLVRDDTYYFRVPALVQQGEIPKDNAKVQLMHPYLGKHYYPHGIEYDEVFPENIIDKCNKKLALIVEKVKAESVN</sequence>
<dbReference type="InterPro" id="IPR036491">
    <property type="entry name" value="YugN-like_sf"/>
</dbReference>
<name>A0A5C7FN68_9BACI</name>
<keyword evidence="2" id="KW-1185">Reference proteome</keyword>
<organism evidence="1 2">
    <name type="scientific">Alkalicoccus halolimnae</name>
    <dbReference type="NCBI Taxonomy" id="1667239"/>
    <lineage>
        <taxon>Bacteria</taxon>
        <taxon>Bacillati</taxon>
        <taxon>Bacillota</taxon>
        <taxon>Bacilli</taxon>
        <taxon>Bacillales</taxon>
        <taxon>Bacillaceae</taxon>
        <taxon>Alkalicoccus</taxon>
    </lineage>
</organism>
<reference evidence="1 2" key="1">
    <citation type="submission" date="2024-01" db="EMBL/GenBank/DDBJ databases">
        <title>Complete Genome Sequence of Alkalicoccus halolimnae BZ-SZ-XJ29T, a Moderately Halophilic Bacterium Isolated from a Salt Lake.</title>
        <authorList>
            <person name="Zhao B."/>
        </authorList>
    </citation>
    <scope>NUCLEOTIDE SEQUENCE [LARGE SCALE GENOMIC DNA]</scope>
    <source>
        <strain evidence="1 2">BZ-SZ-XJ29</strain>
    </source>
</reference>
<dbReference type="EMBL" id="CP144914">
    <property type="protein sequence ID" value="WWD78733.1"/>
    <property type="molecule type" value="Genomic_DNA"/>
</dbReference>
<dbReference type="InterPro" id="IPR014967">
    <property type="entry name" value="Uncharacterised_YugN-like"/>
</dbReference>
<dbReference type="OrthoDB" id="2679642at2"/>
<dbReference type="Gene3D" id="3.30.310.100">
    <property type="entry name" value="YugN-like"/>
    <property type="match status" value="1"/>
</dbReference>
<dbReference type="RefSeq" id="WP_147802426.1">
    <property type="nucleotide sequence ID" value="NZ_CP144914.1"/>
</dbReference>
<dbReference type="Pfam" id="PF08868">
    <property type="entry name" value="YugN"/>
    <property type="match status" value="1"/>
</dbReference>
<gene>
    <name evidence="1" type="ORF">FTX54_009855</name>
</gene>
<dbReference type="AlphaFoldDB" id="A0A5C7FN68"/>
<dbReference type="KEGG" id="ahal:FTX54_009855"/>
<protein>
    <submittedName>
        <fullName evidence="1">YugN family protein</fullName>
    </submittedName>
</protein>
<evidence type="ECO:0000313" key="1">
    <source>
        <dbReference type="EMBL" id="WWD78733.1"/>
    </source>
</evidence>
<proteinExistence type="predicted"/>